<protein>
    <submittedName>
        <fullName evidence="1">Uncharacterized protein</fullName>
    </submittedName>
</protein>
<organism evidence="1 2">
    <name type="scientific">Francisella marina</name>
    <dbReference type="NCBI Taxonomy" id="2249302"/>
    <lineage>
        <taxon>Bacteria</taxon>
        <taxon>Pseudomonadati</taxon>
        <taxon>Pseudomonadota</taxon>
        <taxon>Gammaproteobacteria</taxon>
        <taxon>Thiotrichales</taxon>
        <taxon>Francisellaceae</taxon>
        <taxon>Francisella</taxon>
    </lineage>
</organism>
<reference evidence="1 2" key="1">
    <citation type="submission" date="2019-09" db="EMBL/GenBank/DDBJ databases">
        <title>Complete genome sequence of Francisella marina E103-15.</title>
        <authorList>
            <person name="Tekedar H.C."/>
            <person name="Griffin M.J."/>
            <person name="Waldbieser G.C."/>
            <person name="Soto E."/>
        </authorList>
    </citation>
    <scope>NUCLEOTIDE SEQUENCE [LARGE SCALE GENOMIC DNA]</scope>
    <source>
        <strain evidence="1 2">E103-15</strain>
    </source>
</reference>
<sequence>MSLDKLKKSAFENQEVRDEYIACIYEDIEDCITSYLQYCLDNSDIKAIHDLKYILSNEALSIQSLINELEEGTLH</sequence>
<dbReference type="Proteomes" id="UP000322509">
    <property type="component" value="Chromosome"/>
</dbReference>
<gene>
    <name evidence="1" type="ORF">F0R74_06820</name>
</gene>
<name>A0ABX5ZK40_9GAMM</name>
<proteinExistence type="predicted"/>
<dbReference type="RefSeq" id="WP_149368758.1">
    <property type="nucleotide sequence ID" value="NZ_CP043550.1"/>
</dbReference>
<dbReference type="EMBL" id="CP043550">
    <property type="protein sequence ID" value="QEO57578.1"/>
    <property type="molecule type" value="Genomic_DNA"/>
</dbReference>
<accession>A0ABX5ZK40</accession>
<evidence type="ECO:0000313" key="1">
    <source>
        <dbReference type="EMBL" id="QEO57578.1"/>
    </source>
</evidence>
<evidence type="ECO:0000313" key="2">
    <source>
        <dbReference type="Proteomes" id="UP000322509"/>
    </source>
</evidence>
<keyword evidence="2" id="KW-1185">Reference proteome</keyword>